<evidence type="ECO:0000256" key="8">
    <source>
        <dbReference type="ARBA" id="ARBA00050061"/>
    </source>
</evidence>
<dbReference type="PANTHER" id="PTHR11963">
    <property type="entry name" value="LEUCINE AMINOPEPTIDASE-RELATED"/>
    <property type="match status" value="1"/>
</dbReference>
<dbReference type="Proteomes" id="UP000481033">
    <property type="component" value="Unassembled WGS sequence"/>
</dbReference>
<evidence type="ECO:0000256" key="7">
    <source>
        <dbReference type="ARBA" id="ARBA00050021"/>
    </source>
</evidence>
<dbReference type="GO" id="GO:0006508">
    <property type="term" value="P:proteolysis"/>
    <property type="evidence" value="ECO:0007669"/>
    <property type="project" value="UniProtKB-KW"/>
</dbReference>
<dbReference type="InterPro" id="IPR000819">
    <property type="entry name" value="Peptidase_M17_C"/>
</dbReference>
<evidence type="ECO:0000256" key="3">
    <source>
        <dbReference type="ARBA" id="ARBA00022670"/>
    </source>
</evidence>
<dbReference type="PANTHER" id="PTHR11963:SF20">
    <property type="entry name" value="PEPTIDASE B"/>
    <property type="match status" value="1"/>
</dbReference>
<sequence length="446" mass="47816">MADAIAIYLVNEEELQTDHPDSAAWCQAAGFSGQTGKVCLIPDATGKIGKVLVGRPDTIDTWTLASLPKTLPAGTYTLGNALAIANATKLYLGWQLGSYSFDRYKLTKTSILAKLHPPDHVDVTYVKAATEATYLVRDLITTPSNNMGPDQLEETTRSLAERYEAKVEVIAGGDLVIENYPMIYAVGKASTRAPRLIDLRWGNPDAPKVTLVGKGVCFDSGGLDVKSATGMRLMKKDMGGAAQVLGIAQMIMEIGLPVNLRVLVAAVENSIAGNALRPLDILTSRKGTTIEVGNTDAEGRLILADALWEASSEDPDLLIDCATLTGAARVALGTELPAFFCNDNGVTKTLLDAGLNIDDPLWNLPLHTAYRSMLDSPVADMNNIASGSYGGSITAALFLQEFVQPDISWIHVDFMGYNLRSLPGRPEGGDAMGMRALFELIKQRVT</sequence>
<dbReference type="Pfam" id="PF21337">
    <property type="entry name" value="Peptidase_M17_N_1"/>
    <property type="match status" value="1"/>
</dbReference>
<reference evidence="10 11" key="1">
    <citation type="journal article" date="2020" name="Microb. Ecol.">
        <title>Ecogenomics of the Marine Benthic Filamentous Cyanobacterium Adonisia.</title>
        <authorList>
            <person name="Walter J.M."/>
            <person name="Coutinho F.H."/>
            <person name="Leomil L."/>
            <person name="Hargreaves P.I."/>
            <person name="Campeao M.E."/>
            <person name="Vieira V.V."/>
            <person name="Silva B.S."/>
            <person name="Fistarol G.O."/>
            <person name="Salomon P.S."/>
            <person name="Sawabe T."/>
            <person name="Mino S."/>
            <person name="Hosokawa M."/>
            <person name="Miyashita H."/>
            <person name="Maruyama F."/>
            <person name="van Verk M.C."/>
            <person name="Dutilh B.E."/>
            <person name="Thompson C.C."/>
            <person name="Thompson F.L."/>
        </authorList>
    </citation>
    <scope>NUCLEOTIDE SEQUENCE [LARGE SCALE GENOMIC DNA]</scope>
    <source>
        <strain evidence="10 11">CCMR0081</strain>
    </source>
</reference>
<accession>A0A6M0RRS8</accession>
<dbReference type="Gene3D" id="3.40.630.10">
    <property type="entry name" value="Zn peptidases"/>
    <property type="match status" value="1"/>
</dbReference>
<dbReference type="CDD" id="cd00433">
    <property type="entry name" value="Peptidase_M17"/>
    <property type="match status" value="1"/>
</dbReference>
<keyword evidence="2 10" id="KW-0031">Aminopeptidase</keyword>
<evidence type="ECO:0000256" key="6">
    <source>
        <dbReference type="ARBA" id="ARBA00049972"/>
    </source>
</evidence>
<comment type="function">
    <text evidence="6">Presumably involved in the processing and regular turnover of intracellular proteins. Catalyzes the removal of unsubstituted N-terminal amino acids from various peptides.</text>
</comment>
<evidence type="ECO:0000256" key="1">
    <source>
        <dbReference type="ARBA" id="ARBA00009528"/>
    </source>
</evidence>
<evidence type="ECO:0000256" key="4">
    <source>
        <dbReference type="ARBA" id="ARBA00022801"/>
    </source>
</evidence>
<dbReference type="PRINTS" id="PR00481">
    <property type="entry name" value="LAMNOPPTDASE"/>
</dbReference>
<gene>
    <name evidence="10" type="ORF">DXZ20_25400</name>
</gene>
<comment type="similarity">
    <text evidence="1">Belongs to the peptidase M17 family.</text>
</comment>
<evidence type="ECO:0000313" key="10">
    <source>
        <dbReference type="EMBL" id="NEZ58918.1"/>
    </source>
</evidence>
<dbReference type="Gene3D" id="3.40.220.10">
    <property type="entry name" value="Leucine Aminopeptidase, subunit E, domain 1"/>
    <property type="match status" value="1"/>
</dbReference>
<feature type="domain" description="Cytosol aminopeptidase" evidence="9">
    <location>
        <begin position="294"/>
        <end position="301"/>
    </location>
</feature>
<keyword evidence="4" id="KW-0378">Hydrolase</keyword>
<dbReference type="GO" id="GO:0005737">
    <property type="term" value="C:cytoplasm"/>
    <property type="evidence" value="ECO:0007669"/>
    <property type="project" value="InterPro"/>
</dbReference>
<dbReference type="AlphaFoldDB" id="A0A6M0RRS8"/>
<dbReference type="SUPFAM" id="SSF53187">
    <property type="entry name" value="Zn-dependent exopeptidases"/>
    <property type="match status" value="1"/>
</dbReference>
<evidence type="ECO:0000256" key="2">
    <source>
        <dbReference type="ARBA" id="ARBA00022438"/>
    </source>
</evidence>
<dbReference type="GO" id="GO:0070006">
    <property type="term" value="F:metalloaminopeptidase activity"/>
    <property type="evidence" value="ECO:0007669"/>
    <property type="project" value="InterPro"/>
</dbReference>
<evidence type="ECO:0000256" key="5">
    <source>
        <dbReference type="ARBA" id="ARBA00033172"/>
    </source>
</evidence>
<dbReference type="PROSITE" id="PS00631">
    <property type="entry name" value="CYTOSOL_AP"/>
    <property type="match status" value="1"/>
</dbReference>
<comment type="caution">
    <text evidence="10">The sequence shown here is derived from an EMBL/GenBank/DDBJ whole genome shotgun (WGS) entry which is preliminary data.</text>
</comment>
<proteinExistence type="inferred from homology"/>
<dbReference type="GO" id="GO:0030145">
    <property type="term" value="F:manganese ion binding"/>
    <property type="evidence" value="ECO:0007669"/>
    <property type="project" value="InterPro"/>
</dbReference>
<keyword evidence="11" id="KW-1185">Reference proteome</keyword>
<dbReference type="RefSeq" id="WP_163659856.1">
    <property type="nucleotide sequence ID" value="NZ_QXHD01000004.1"/>
</dbReference>
<evidence type="ECO:0000313" key="11">
    <source>
        <dbReference type="Proteomes" id="UP000481033"/>
    </source>
</evidence>
<dbReference type="InterPro" id="IPR043472">
    <property type="entry name" value="Macro_dom-like"/>
</dbReference>
<dbReference type="InterPro" id="IPR048816">
    <property type="entry name" value="Peptidase_M17_N_1"/>
</dbReference>
<name>A0A6M0RRS8_9CYAN</name>
<organism evidence="10 11">
    <name type="scientific">Adonisia turfae CCMR0081</name>
    <dbReference type="NCBI Taxonomy" id="2292702"/>
    <lineage>
        <taxon>Bacteria</taxon>
        <taxon>Bacillati</taxon>
        <taxon>Cyanobacteriota</taxon>
        <taxon>Adonisia</taxon>
        <taxon>Adonisia turfae</taxon>
    </lineage>
</organism>
<dbReference type="Pfam" id="PF00883">
    <property type="entry name" value="Peptidase_M17"/>
    <property type="match status" value="1"/>
</dbReference>
<dbReference type="EMBL" id="QXHD01000004">
    <property type="protein sequence ID" value="NEZ58918.1"/>
    <property type="molecule type" value="Genomic_DNA"/>
</dbReference>
<evidence type="ECO:0000259" key="9">
    <source>
        <dbReference type="PROSITE" id="PS00631"/>
    </source>
</evidence>
<dbReference type="InterPro" id="IPR011356">
    <property type="entry name" value="Leucine_aapep/pepB"/>
</dbReference>
<protein>
    <recommendedName>
        <fullName evidence="7">Probable cytosol aminopeptidase</fullName>
    </recommendedName>
    <alternativeName>
        <fullName evidence="8">Leucine aminopeptidase</fullName>
    </alternativeName>
    <alternativeName>
        <fullName evidence="5">Leucyl aminopeptidase</fullName>
    </alternativeName>
</protein>
<keyword evidence="3" id="KW-0645">Protease</keyword>